<protein>
    <recommendedName>
        <fullName evidence="1">peptidylprolyl isomerase</fullName>
        <ecNumber evidence="1">5.2.1.8</ecNumber>
    </recommendedName>
</protein>
<name>A0ABV3RBM4_9SPHN</name>
<dbReference type="PANTHER" id="PTHR43246">
    <property type="entry name" value="PEPTIDYL-PROLYL CIS-TRANS ISOMERASE CYP38, CHLOROPLASTIC"/>
    <property type="match status" value="1"/>
</dbReference>
<organism evidence="7 8">
    <name type="scientific">Novosphingobium rhizovicinum</name>
    <dbReference type="NCBI Taxonomy" id="3228928"/>
    <lineage>
        <taxon>Bacteria</taxon>
        <taxon>Pseudomonadati</taxon>
        <taxon>Pseudomonadota</taxon>
        <taxon>Alphaproteobacteria</taxon>
        <taxon>Sphingomonadales</taxon>
        <taxon>Sphingomonadaceae</taxon>
        <taxon>Novosphingobium</taxon>
    </lineage>
</organism>
<dbReference type="Pfam" id="PF00160">
    <property type="entry name" value="Pro_isomerase"/>
    <property type="match status" value="1"/>
</dbReference>
<feature type="region of interest" description="Disordered" evidence="4">
    <location>
        <begin position="88"/>
        <end position="108"/>
    </location>
</feature>
<evidence type="ECO:0000256" key="3">
    <source>
        <dbReference type="ARBA" id="ARBA00023235"/>
    </source>
</evidence>
<sequence length="387" mass="41018">MAIRRAFALLSLPVLVSVGGTSGAAPAEKRAVAAHPASPAEIVAQAPAAHWRAIPARDLLVMELPALTPTVTLAALPVEDTGAAAEAALPDNAPSEPSAIPMEGDDPEPARLPPRRIVIQLITPPYSQGWVANIRALAAAHWWDGLAIVRAQDNYVVQWGDPFAADGALARALPAGLQKMPSEDYAAGKAGGCGQFAEICPPAPLSFITSDTIRDVYADRAGFVAGWPVAVTGARTWPVHCYGTVGVGRDVTPDTGSGAELYAVIGHAPRQLDRNIAVVGRVIEGMEHLSTLPRGTGELGFYETTEERTPILSIRSGEEVEGLAQYEYLASASDSFARYMKARANRQDDFYAIPAGAVDVCNVQVPIRKAAQPAPEAENTGKRRRRR</sequence>
<accession>A0ABV3RBM4</accession>
<keyword evidence="2" id="KW-0697">Rotamase</keyword>
<dbReference type="GO" id="GO:0003755">
    <property type="term" value="F:peptidyl-prolyl cis-trans isomerase activity"/>
    <property type="evidence" value="ECO:0007669"/>
    <property type="project" value="UniProtKB-EC"/>
</dbReference>
<dbReference type="InterPro" id="IPR044665">
    <property type="entry name" value="E_coli_cyclophilin_A-like"/>
</dbReference>
<feature type="domain" description="PPIase cyclophilin-type" evidence="6">
    <location>
        <begin position="131"/>
        <end position="297"/>
    </location>
</feature>
<proteinExistence type="predicted"/>
<reference evidence="7 8" key="1">
    <citation type="submission" date="2024-06" db="EMBL/GenBank/DDBJ databases">
        <title>Novosphingobium rhizovicinus M1R2S20.</title>
        <authorList>
            <person name="Sun J.-Q."/>
        </authorList>
    </citation>
    <scope>NUCLEOTIDE SEQUENCE [LARGE SCALE GENOMIC DNA]</scope>
    <source>
        <strain evidence="7 8">M1R2S20</strain>
    </source>
</reference>
<evidence type="ECO:0000256" key="2">
    <source>
        <dbReference type="ARBA" id="ARBA00023110"/>
    </source>
</evidence>
<evidence type="ECO:0000256" key="5">
    <source>
        <dbReference type="SAM" id="SignalP"/>
    </source>
</evidence>
<feature type="signal peptide" evidence="5">
    <location>
        <begin position="1"/>
        <end position="24"/>
    </location>
</feature>
<dbReference type="EC" id="5.2.1.8" evidence="1"/>
<dbReference type="InterPro" id="IPR002130">
    <property type="entry name" value="Cyclophilin-type_PPIase_dom"/>
</dbReference>
<evidence type="ECO:0000256" key="4">
    <source>
        <dbReference type="SAM" id="MobiDB-lite"/>
    </source>
</evidence>
<evidence type="ECO:0000313" key="7">
    <source>
        <dbReference type="EMBL" id="MEW9855222.1"/>
    </source>
</evidence>
<dbReference type="InterPro" id="IPR029000">
    <property type="entry name" value="Cyclophilin-like_dom_sf"/>
</dbReference>
<evidence type="ECO:0000313" key="8">
    <source>
        <dbReference type="Proteomes" id="UP001556118"/>
    </source>
</evidence>
<gene>
    <name evidence="7" type="ORF">ABUH87_08540</name>
</gene>
<feature type="chain" id="PRO_5045100292" description="peptidylprolyl isomerase" evidence="5">
    <location>
        <begin position="25"/>
        <end position="387"/>
    </location>
</feature>
<keyword evidence="8" id="KW-1185">Reference proteome</keyword>
<dbReference type="Proteomes" id="UP001556118">
    <property type="component" value="Unassembled WGS sequence"/>
</dbReference>
<evidence type="ECO:0000259" key="6">
    <source>
        <dbReference type="Pfam" id="PF00160"/>
    </source>
</evidence>
<dbReference type="EMBL" id="JBFNXR010000029">
    <property type="protein sequence ID" value="MEW9855222.1"/>
    <property type="molecule type" value="Genomic_DNA"/>
</dbReference>
<keyword evidence="3 7" id="KW-0413">Isomerase</keyword>
<comment type="caution">
    <text evidence="7">The sequence shown here is derived from an EMBL/GenBank/DDBJ whole genome shotgun (WGS) entry which is preliminary data.</text>
</comment>
<dbReference type="Gene3D" id="2.40.100.10">
    <property type="entry name" value="Cyclophilin-like"/>
    <property type="match status" value="1"/>
</dbReference>
<evidence type="ECO:0000256" key="1">
    <source>
        <dbReference type="ARBA" id="ARBA00013194"/>
    </source>
</evidence>
<dbReference type="RefSeq" id="WP_367772497.1">
    <property type="nucleotide sequence ID" value="NZ_JBFNXR010000029.1"/>
</dbReference>
<keyword evidence="5" id="KW-0732">Signal</keyword>
<dbReference type="SUPFAM" id="SSF50891">
    <property type="entry name" value="Cyclophilin-like"/>
    <property type="match status" value="1"/>
</dbReference>